<evidence type="ECO:0000313" key="4">
    <source>
        <dbReference type="Proteomes" id="UP000004099"/>
    </source>
</evidence>
<comment type="caution">
    <text evidence="3">The sequence shown here is derived from an EMBL/GenBank/DDBJ whole genome shotgun (WGS) entry which is preliminary data.</text>
</comment>
<name>E7FNH8_9LACO</name>
<feature type="domain" description="Glutamine amidotransferase" evidence="2">
    <location>
        <begin position="1"/>
        <end position="130"/>
    </location>
</feature>
<dbReference type="GO" id="GO:0005829">
    <property type="term" value="C:cytosol"/>
    <property type="evidence" value="ECO:0007669"/>
    <property type="project" value="TreeGrafter"/>
</dbReference>
<dbReference type="PRINTS" id="PR00099">
    <property type="entry name" value="CPSGATASE"/>
</dbReference>
<dbReference type="InterPro" id="IPR006221">
    <property type="entry name" value="TrpG/PapA_dom"/>
</dbReference>
<keyword evidence="1 3" id="KW-0315">Glutamine amidotransferase</keyword>
<dbReference type="GO" id="GO:0004049">
    <property type="term" value="F:anthranilate synthase activity"/>
    <property type="evidence" value="ECO:0007669"/>
    <property type="project" value="UniProtKB-EC"/>
</dbReference>
<dbReference type="GO" id="GO:0016740">
    <property type="term" value="F:transferase activity"/>
    <property type="evidence" value="ECO:0007669"/>
    <property type="project" value="UniProtKB-KW"/>
</dbReference>
<reference evidence="3 4" key="1">
    <citation type="submission" date="2011-01" db="EMBL/GenBank/DDBJ databases">
        <authorList>
            <person name="Muzny D."/>
            <person name="Qin X."/>
            <person name="Buhay C."/>
            <person name="Dugan-Rocha S."/>
            <person name="Ding Y."/>
            <person name="Chen G."/>
            <person name="Hawes A."/>
            <person name="Holder M."/>
            <person name="Jhangiani S."/>
            <person name="Johnson A."/>
            <person name="Khan Z."/>
            <person name="Li Z."/>
            <person name="Liu W."/>
            <person name="Liu X."/>
            <person name="Perez L."/>
            <person name="Shen H."/>
            <person name="Wang Q."/>
            <person name="Watt J."/>
            <person name="Xi L."/>
            <person name="Xin Y."/>
            <person name="Zhou J."/>
            <person name="Deng J."/>
            <person name="Jiang H."/>
            <person name="Liu Y."/>
            <person name="Qu J."/>
            <person name="Song X.-Z."/>
            <person name="Zhang L."/>
            <person name="Villasana D."/>
            <person name="Johnson A."/>
            <person name="Liu J."/>
            <person name="Liyanage D."/>
            <person name="Lorensuhewa L."/>
            <person name="Robinson T."/>
            <person name="Song A."/>
            <person name="Song B.-B."/>
            <person name="Dinh H."/>
            <person name="Thornton R."/>
            <person name="Coyle M."/>
            <person name="Francisco L."/>
            <person name="Jackson L."/>
            <person name="Javaid M."/>
            <person name="Korchina V."/>
            <person name="Kovar C."/>
            <person name="Mata R."/>
            <person name="Mathew T."/>
            <person name="Ngo R."/>
            <person name="Nguyen L."/>
            <person name="Nguyen N."/>
            <person name="Okwuonu G."/>
            <person name="Ongeri F."/>
            <person name="Pham C."/>
            <person name="Simmons D."/>
            <person name="Wilczek-Boney K."/>
            <person name="Hale W."/>
            <person name="Jakkamsetti A."/>
            <person name="Pham P."/>
            <person name="Ruth R."/>
            <person name="San Lucas F."/>
            <person name="Warren J."/>
            <person name="Zhang J."/>
            <person name="Zhao Z."/>
            <person name="Zhou C."/>
            <person name="Zhu D."/>
            <person name="Lee S."/>
            <person name="Bess C."/>
            <person name="Blankenburg K."/>
            <person name="Forbes L."/>
            <person name="Fu Q."/>
            <person name="Gubbala S."/>
            <person name="Hirani K."/>
            <person name="Jayaseelan J.C."/>
            <person name="Lara F."/>
            <person name="Munidasa M."/>
            <person name="Palculict T."/>
            <person name="Patil S."/>
            <person name="Pu L.-L."/>
            <person name="Saada N."/>
            <person name="Tang L."/>
            <person name="Weissenberger G."/>
            <person name="Zhu Y."/>
            <person name="Hemphill L."/>
            <person name="Shang Y."/>
            <person name="Youmans B."/>
            <person name="Ayvaz T."/>
            <person name="Ross M."/>
            <person name="Santibanez J."/>
            <person name="Aqrawi P."/>
            <person name="Gross S."/>
            <person name="Joshi V."/>
            <person name="Fowler G."/>
            <person name="Nazareth L."/>
            <person name="Reid J."/>
            <person name="Worley K."/>
            <person name="Petrosino J."/>
            <person name="Highlander S."/>
            <person name="Gibbs R."/>
        </authorList>
    </citation>
    <scope>NUCLEOTIDE SEQUENCE [LARGE SCALE GENOMIC DNA]</scope>
    <source>
        <strain evidence="3 4">ATCC 25644</strain>
    </source>
</reference>
<accession>E7FNH8</accession>
<gene>
    <name evidence="3" type="primary">trpG</name>
    <name evidence="3" type="ORF">HMPREF0542_10455</name>
</gene>
<evidence type="ECO:0000313" key="3">
    <source>
        <dbReference type="EMBL" id="EFZ35435.1"/>
    </source>
</evidence>
<keyword evidence="3" id="KW-0456">Lyase</keyword>
<keyword evidence="3" id="KW-0808">Transferase</keyword>
<dbReference type="PRINTS" id="PR00097">
    <property type="entry name" value="ANTSNTHASEII"/>
</dbReference>
<dbReference type="Gene3D" id="3.40.50.880">
    <property type="match status" value="2"/>
</dbReference>
<dbReference type="PROSITE" id="PS51273">
    <property type="entry name" value="GATASE_TYPE_1"/>
    <property type="match status" value="1"/>
</dbReference>
<dbReference type="InterPro" id="IPR050472">
    <property type="entry name" value="Anth_synth/Amidotransfase"/>
</dbReference>
<dbReference type="Proteomes" id="UP000004099">
    <property type="component" value="Unassembled WGS sequence"/>
</dbReference>
<dbReference type="AlphaFoldDB" id="E7FNH8"/>
<evidence type="ECO:0000259" key="2">
    <source>
        <dbReference type="Pfam" id="PF00117"/>
    </source>
</evidence>
<dbReference type="GO" id="GO:0000162">
    <property type="term" value="P:L-tryptophan biosynthetic process"/>
    <property type="evidence" value="ECO:0007669"/>
    <property type="project" value="TreeGrafter"/>
</dbReference>
<evidence type="ECO:0000256" key="1">
    <source>
        <dbReference type="ARBA" id="ARBA00022962"/>
    </source>
</evidence>
<sequence>MNPQAIILSPGPGRSDDAGICLDLIRRFAGNVPILGVCLGHQAICQAFGGKIVSKSNLFKGIKSGFTAARYHSLTADPDSLPSELKVTAQDVDDQEIMAVENSDKSIYGVQFHPESIMTEDGKKIIENFLEA</sequence>
<dbReference type="EMBL" id="ACGS02000023">
    <property type="protein sequence ID" value="EFZ35435.1"/>
    <property type="molecule type" value="Genomic_DNA"/>
</dbReference>
<dbReference type="InterPro" id="IPR017926">
    <property type="entry name" value="GATASE"/>
</dbReference>
<dbReference type="PATRIC" id="fig|525362.12.peg.873"/>
<dbReference type="HOGENOM" id="CLU_014340_1_5_9"/>
<dbReference type="PRINTS" id="PR00096">
    <property type="entry name" value="GATASE"/>
</dbReference>
<dbReference type="NCBIfam" id="TIGR00566">
    <property type="entry name" value="trpG_papA"/>
    <property type="match status" value="1"/>
</dbReference>
<dbReference type="SUPFAM" id="SSF52317">
    <property type="entry name" value="Class I glutamine amidotransferase-like"/>
    <property type="match status" value="1"/>
</dbReference>
<dbReference type="PANTHER" id="PTHR43418:SF4">
    <property type="entry name" value="MULTIFUNCTIONAL TRYPTOPHAN BIOSYNTHESIS PROTEIN"/>
    <property type="match status" value="1"/>
</dbReference>
<dbReference type="EC" id="4.1.3.27" evidence="3"/>
<proteinExistence type="predicted"/>
<dbReference type="PANTHER" id="PTHR43418">
    <property type="entry name" value="MULTIFUNCTIONAL TRYPTOPHAN BIOSYNTHESIS PROTEIN-RELATED"/>
    <property type="match status" value="1"/>
</dbReference>
<dbReference type="Pfam" id="PF00117">
    <property type="entry name" value="GATase"/>
    <property type="match status" value="1"/>
</dbReference>
<organism evidence="3 4">
    <name type="scientific">Ligilactobacillus ruminis ATCC 25644</name>
    <dbReference type="NCBI Taxonomy" id="525362"/>
    <lineage>
        <taxon>Bacteria</taxon>
        <taxon>Bacillati</taxon>
        <taxon>Bacillota</taxon>
        <taxon>Bacilli</taxon>
        <taxon>Lactobacillales</taxon>
        <taxon>Lactobacillaceae</taxon>
        <taxon>Ligilactobacillus</taxon>
    </lineage>
</organism>
<dbReference type="RefSeq" id="WP_003697967.1">
    <property type="nucleotide sequence ID" value="NZ_AFYE01000067.1"/>
</dbReference>
<dbReference type="CDD" id="cd01743">
    <property type="entry name" value="GATase1_Anthranilate_Synthase"/>
    <property type="match status" value="1"/>
</dbReference>
<protein>
    <submittedName>
        <fullName evidence="3">Glutamine amidotransferase, class I</fullName>
        <ecNumber evidence="3">4.1.3.27</ecNumber>
    </submittedName>
</protein>
<dbReference type="InterPro" id="IPR029062">
    <property type="entry name" value="Class_I_gatase-like"/>
</dbReference>